<name>A0AAN6JK86_9BASI</name>
<dbReference type="Proteomes" id="UP001176521">
    <property type="component" value="Unassembled WGS sequence"/>
</dbReference>
<evidence type="ECO:0000313" key="4">
    <source>
        <dbReference type="EMBL" id="KAK0530021.1"/>
    </source>
</evidence>
<comment type="caution">
    <text evidence="4">The sequence shown here is derived from an EMBL/GenBank/DDBJ whole genome shotgun (WGS) entry which is preliminary data.</text>
</comment>
<protein>
    <recommendedName>
        <fullName evidence="6">Cutinase</fullName>
    </recommendedName>
</protein>
<dbReference type="Gene3D" id="3.40.50.1820">
    <property type="entry name" value="alpha/beta hydrolase"/>
    <property type="match status" value="1"/>
</dbReference>
<dbReference type="InterPro" id="IPR029058">
    <property type="entry name" value="AB_hydrolase_fold"/>
</dbReference>
<gene>
    <name evidence="4" type="ORF">OC842_004072</name>
</gene>
<dbReference type="GO" id="GO:0052689">
    <property type="term" value="F:carboxylic ester hydrolase activity"/>
    <property type="evidence" value="ECO:0007669"/>
    <property type="project" value="UniProtKB-ARBA"/>
</dbReference>
<dbReference type="InterPro" id="IPR000675">
    <property type="entry name" value="Cutinase/axe"/>
</dbReference>
<keyword evidence="1" id="KW-0378">Hydrolase</keyword>
<evidence type="ECO:0000256" key="1">
    <source>
        <dbReference type="ARBA" id="ARBA00022801"/>
    </source>
</evidence>
<evidence type="ECO:0008006" key="6">
    <source>
        <dbReference type="Google" id="ProtNLM"/>
    </source>
</evidence>
<proteinExistence type="predicted"/>
<dbReference type="Pfam" id="PF01083">
    <property type="entry name" value="Cutinase"/>
    <property type="match status" value="1"/>
</dbReference>
<organism evidence="4 5">
    <name type="scientific">Tilletia horrida</name>
    <dbReference type="NCBI Taxonomy" id="155126"/>
    <lineage>
        <taxon>Eukaryota</taxon>
        <taxon>Fungi</taxon>
        <taxon>Dikarya</taxon>
        <taxon>Basidiomycota</taxon>
        <taxon>Ustilaginomycotina</taxon>
        <taxon>Exobasidiomycetes</taxon>
        <taxon>Tilletiales</taxon>
        <taxon>Tilletiaceae</taxon>
        <taxon>Tilletia</taxon>
    </lineage>
</organism>
<feature type="signal peptide" evidence="3">
    <location>
        <begin position="1"/>
        <end position="20"/>
    </location>
</feature>
<keyword evidence="2" id="KW-1015">Disulfide bond</keyword>
<dbReference type="PANTHER" id="PTHR33630">
    <property type="entry name" value="CUTINASE RV1984C-RELATED-RELATED"/>
    <property type="match status" value="1"/>
</dbReference>
<dbReference type="AlphaFoldDB" id="A0AAN6JK86"/>
<evidence type="ECO:0000313" key="5">
    <source>
        <dbReference type="Proteomes" id="UP001176521"/>
    </source>
</evidence>
<keyword evidence="5" id="KW-1185">Reference proteome</keyword>
<accession>A0AAN6JK86</accession>
<dbReference type="PANTHER" id="PTHR33630:SF9">
    <property type="entry name" value="CUTINASE 4"/>
    <property type="match status" value="1"/>
</dbReference>
<keyword evidence="3" id="KW-0732">Signal</keyword>
<dbReference type="SMART" id="SM01110">
    <property type="entry name" value="Cutinase"/>
    <property type="match status" value="1"/>
</dbReference>
<dbReference type="SUPFAM" id="SSF53474">
    <property type="entry name" value="alpha/beta-Hydrolases"/>
    <property type="match status" value="1"/>
</dbReference>
<feature type="chain" id="PRO_5042941278" description="Cutinase" evidence="3">
    <location>
        <begin position="21"/>
        <end position="212"/>
    </location>
</feature>
<dbReference type="EMBL" id="JAPDMQ010000227">
    <property type="protein sequence ID" value="KAK0530021.1"/>
    <property type="molecule type" value="Genomic_DNA"/>
</dbReference>
<sequence>MLNGAFLALAIALVLPPTFAARQSRRQGPCHSYVLVSSRGTNEPQGPSMQFKGMIEQTLNTLPNGIEVDNPYPADSSAGSAGQGQGWLRNFVEQGLKTCPAQKYALLGWSQGAVVAAGSGVTSDAVQAIILVGDPFHAPNRSGNVDEHGGSSTAGSAMRKYADEGKVLDICFDGDFVCGSTAPRDPAAHGRYGGSKEVQELGAAFLIKQLRG</sequence>
<evidence type="ECO:0000256" key="2">
    <source>
        <dbReference type="ARBA" id="ARBA00023157"/>
    </source>
</evidence>
<reference evidence="4" key="1">
    <citation type="journal article" date="2023" name="PhytoFront">
        <title>Draft Genome Resources of Seven Strains of Tilletia horrida, Causal Agent of Kernel Smut of Rice.</title>
        <authorList>
            <person name="Khanal S."/>
            <person name="Antony Babu S."/>
            <person name="Zhou X.G."/>
        </authorList>
    </citation>
    <scope>NUCLEOTIDE SEQUENCE</scope>
    <source>
        <strain evidence="4">TX3</strain>
    </source>
</reference>
<evidence type="ECO:0000256" key="3">
    <source>
        <dbReference type="SAM" id="SignalP"/>
    </source>
</evidence>